<evidence type="ECO:0000313" key="3">
    <source>
        <dbReference type="Proteomes" id="UP000317496"/>
    </source>
</evidence>
<dbReference type="Proteomes" id="UP000317496">
    <property type="component" value="Chromosome"/>
</dbReference>
<organism evidence="2 3">
    <name type="scientific">Ferrovibrio terrae</name>
    <dbReference type="NCBI Taxonomy" id="2594003"/>
    <lineage>
        <taxon>Bacteria</taxon>
        <taxon>Pseudomonadati</taxon>
        <taxon>Pseudomonadota</taxon>
        <taxon>Alphaproteobacteria</taxon>
        <taxon>Rhodospirillales</taxon>
        <taxon>Rhodospirillaceae</taxon>
        <taxon>Ferrovibrio</taxon>
    </lineage>
</organism>
<feature type="signal peptide" evidence="1">
    <location>
        <begin position="1"/>
        <end position="23"/>
    </location>
</feature>
<dbReference type="RefSeq" id="WP_144068668.1">
    <property type="nucleotide sequence ID" value="NZ_CP041636.1"/>
</dbReference>
<dbReference type="OrthoDB" id="8447133at2"/>
<proteinExistence type="predicted"/>
<dbReference type="AlphaFoldDB" id="A0A516H1N6"/>
<gene>
    <name evidence="2" type="ORF">FNB15_10570</name>
</gene>
<evidence type="ECO:0000256" key="1">
    <source>
        <dbReference type="SAM" id="SignalP"/>
    </source>
</evidence>
<name>A0A516H1N6_9PROT</name>
<dbReference type="KEGG" id="fer:FNB15_10570"/>
<protein>
    <submittedName>
        <fullName evidence="2">Uncharacterized protein</fullName>
    </submittedName>
</protein>
<dbReference type="PROSITE" id="PS51257">
    <property type="entry name" value="PROKAR_LIPOPROTEIN"/>
    <property type="match status" value="1"/>
</dbReference>
<reference evidence="2 3" key="1">
    <citation type="submission" date="2019-07" db="EMBL/GenBank/DDBJ databases">
        <title>Genome sequencing for Ferrovibrio sp. K5.</title>
        <authorList>
            <person name="Park S.-J."/>
        </authorList>
    </citation>
    <scope>NUCLEOTIDE SEQUENCE [LARGE SCALE GENOMIC DNA]</scope>
    <source>
        <strain evidence="2 3">K5</strain>
    </source>
</reference>
<dbReference type="EMBL" id="CP041636">
    <property type="protein sequence ID" value="QDO97687.1"/>
    <property type="molecule type" value="Genomic_DNA"/>
</dbReference>
<keyword evidence="3" id="KW-1185">Reference proteome</keyword>
<sequence length="203" mass="22814">MSTRLARLFALPRLFVVAGLALAAAACGGPMEKSILPEITFSNQPKLTFAASTVETIMEYQPTAQPPHIELAIPQPPASVAMRWTRDRVAVDNSQQNRVTVIVRKASVTEIDLKKTPGLRGSFTEDQVARFDTEVEMAVEVRDARGFRVGEAQASARRSNSMSEKATLNDRDRLIHELVRETMMDVNRELERNIRQYMPLYVR</sequence>
<keyword evidence="1" id="KW-0732">Signal</keyword>
<accession>A0A516H1N6</accession>
<feature type="chain" id="PRO_5021967360" evidence="1">
    <location>
        <begin position="24"/>
        <end position="203"/>
    </location>
</feature>
<evidence type="ECO:0000313" key="2">
    <source>
        <dbReference type="EMBL" id="QDO97687.1"/>
    </source>
</evidence>